<organism evidence="2 3">
    <name type="scientific">Kibdelosporangium lantanae</name>
    <dbReference type="NCBI Taxonomy" id="1497396"/>
    <lineage>
        <taxon>Bacteria</taxon>
        <taxon>Bacillati</taxon>
        <taxon>Actinomycetota</taxon>
        <taxon>Actinomycetes</taxon>
        <taxon>Pseudonocardiales</taxon>
        <taxon>Pseudonocardiaceae</taxon>
        <taxon>Kibdelosporangium</taxon>
    </lineage>
</organism>
<evidence type="ECO:0000259" key="1">
    <source>
        <dbReference type="Pfam" id="PF03704"/>
    </source>
</evidence>
<comment type="caution">
    <text evidence="2">The sequence shown here is derived from an EMBL/GenBank/DDBJ whole genome shotgun (WGS) entry which is preliminary data.</text>
</comment>
<dbReference type="SUPFAM" id="SSF48452">
    <property type="entry name" value="TPR-like"/>
    <property type="match status" value="1"/>
</dbReference>
<dbReference type="EMBL" id="JBHTIS010003768">
    <property type="protein sequence ID" value="MFD1051658.1"/>
    <property type="molecule type" value="Genomic_DNA"/>
</dbReference>
<sequence length="204" mass="22783">LATALDLWTDQAFADLHGERAANRRLSAEKEHLIPAHGALLTELCALGAYEDVLRRYADLPVEYQETLAVVKARLEALRGIGRFPEVNPYYLAQRKRFRDEFDEDSVAELTRFHEALRTRQPQSPGMETPHMLPQDVTDFTGREQFLAHLDMITAPVTVLVGAPGVGKTSLALHWAHRVAAQRFPDGQLYADLRGFGTGLPAEP</sequence>
<reference evidence="3" key="1">
    <citation type="journal article" date="2019" name="Int. J. Syst. Evol. Microbiol.">
        <title>The Global Catalogue of Microorganisms (GCM) 10K type strain sequencing project: providing services to taxonomists for standard genome sequencing and annotation.</title>
        <authorList>
            <consortium name="The Broad Institute Genomics Platform"/>
            <consortium name="The Broad Institute Genome Sequencing Center for Infectious Disease"/>
            <person name="Wu L."/>
            <person name="Ma J."/>
        </authorList>
    </citation>
    <scope>NUCLEOTIDE SEQUENCE [LARGE SCALE GENOMIC DNA]</scope>
    <source>
        <strain evidence="3">JCM 31486</strain>
    </source>
</reference>
<dbReference type="Pfam" id="PF03704">
    <property type="entry name" value="BTAD"/>
    <property type="match status" value="1"/>
</dbReference>
<proteinExistence type="predicted"/>
<protein>
    <submittedName>
        <fullName evidence="2">BTAD domain-containing putative transcriptional regulator</fullName>
    </submittedName>
</protein>
<feature type="domain" description="Bacterial transcriptional activator" evidence="1">
    <location>
        <begin position="1"/>
        <end position="118"/>
    </location>
</feature>
<evidence type="ECO:0000313" key="3">
    <source>
        <dbReference type="Proteomes" id="UP001597045"/>
    </source>
</evidence>
<feature type="non-terminal residue" evidence="2">
    <location>
        <position position="204"/>
    </location>
</feature>
<dbReference type="Gene3D" id="1.25.40.10">
    <property type="entry name" value="Tetratricopeptide repeat domain"/>
    <property type="match status" value="1"/>
</dbReference>
<dbReference type="Proteomes" id="UP001597045">
    <property type="component" value="Unassembled WGS sequence"/>
</dbReference>
<evidence type="ECO:0000313" key="2">
    <source>
        <dbReference type="EMBL" id="MFD1051658.1"/>
    </source>
</evidence>
<dbReference type="PANTHER" id="PTHR47691:SF3">
    <property type="entry name" value="HTH-TYPE TRANSCRIPTIONAL REGULATOR RV0890C-RELATED"/>
    <property type="match status" value="1"/>
</dbReference>
<keyword evidence="3" id="KW-1185">Reference proteome</keyword>
<accession>A0ABW3MNG3</accession>
<feature type="non-terminal residue" evidence="2">
    <location>
        <position position="1"/>
    </location>
</feature>
<name>A0ABW3MNG3_9PSEU</name>
<dbReference type="PANTHER" id="PTHR47691">
    <property type="entry name" value="REGULATOR-RELATED"/>
    <property type="match status" value="1"/>
</dbReference>
<dbReference type="InterPro" id="IPR027417">
    <property type="entry name" value="P-loop_NTPase"/>
</dbReference>
<dbReference type="Gene3D" id="3.40.50.300">
    <property type="entry name" value="P-loop containing nucleotide triphosphate hydrolases"/>
    <property type="match status" value="1"/>
</dbReference>
<dbReference type="InterPro" id="IPR011990">
    <property type="entry name" value="TPR-like_helical_dom_sf"/>
</dbReference>
<gene>
    <name evidence="2" type="ORF">ACFQ1S_41955</name>
</gene>
<dbReference type="InterPro" id="IPR005158">
    <property type="entry name" value="BTAD"/>
</dbReference>
<dbReference type="SUPFAM" id="SSF52540">
    <property type="entry name" value="P-loop containing nucleoside triphosphate hydrolases"/>
    <property type="match status" value="1"/>
</dbReference>